<proteinExistence type="inferred from homology"/>
<feature type="transmembrane region" description="Helical" evidence="8">
    <location>
        <begin position="454"/>
        <end position="475"/>
    </location>
</feature>
<dbReference type="KEGG" id="dps:DP1392"/>
<comment type="subcellular location">
    <subcellularLocation>
        <location evidence="1">Cell membrane</location>
        <topology evidence="1">Multi-pass membrane protein</topology>
    </subcellularLocation>
</comment>
<organism evidence="9 10">
    <name type="scientific">Desulfotalea psychrophila (strain LSv54 / DSM 12343)</name>
    <dbReference type="NCBI Taxonomy" id="177439"/>
    <lineage>
        <taxon>Bacteria</taxon>
        <taxon>Pseudomonadati</taxon>
        <taxon>Thermodesulfobacteriota</taxon>
        <taxon>Desulfobulbia</taxon>
        <taxon>Desulfobulbales</taxon>
        <taxon>Desulfocapsaceae</taxon>
        <taxon>Desulfotalea</taxon>
    </lineage>
</organism>
<dbReference type="GO" id="GO:0022857">
    <property type="term" value="F:transmembrane transporter activity"/>
    <property type="evidence" value="ECO:0007669"/>
    <property type="project" value="InterPro"/>
</dbReference>
<feature type="transmembrane region" description="Helical" evidence="8">
    <location>
        <begin position="98"/>
        <end position="118"/>
    </location>
</feature>
<feature type="transmembrane region" description="Helical" evidence="8">
    <location>
        <begin position="58"/>
        <end position="77"/>
    </location>
</feature>
<keyword evidence="6 8" id="KW-1133">Transmembrane helix</keyword>
<keyword evidence="3" id="KW-0813">Transport</keyword>
<dbReference type="RefSeq" id="WP_011188633.1">
    <property type="nucleotide sequence ID" value="NC_006138.1"/>
</dbReference>
<evidence type="ECO:0000256" key="7">
    <source>
        <dbReference type="ARBA" id="ARBA00023136"/>
    </source>
</evidence>
<evidence type="ECO:0000256" key="1">
    <source>
        <dbReference type="ARBA" id="ARBA00004651"/>
    </source>
</evidence>
<keyword evidence="7 8" id="KW-0472">Membrane</keyword>
<dbReference type="AlphaFoldDB" id="Q6ANF3"/>
<feature type="transmembrane region" description="Helical" evidence="8">
    <location>
        <begin position="481"/>
        <end position="499"/>
    </location>
</feature>
<evidence type="ECO:0000256" key="4">
    <source>
        <dbReference type="ARBA" id="ARBA00022475"/>
    </source>
</evidence>
<feature type="transmembrane region" description="Helical" evidence="8">
    <location>
        <begin position="321"/>
        <end position="343"/>
    </location>
</feature>
<dbReference type="GO" id="GO:0005886">
    <property type="term" value="C:plasma membrane"/>
    <property type="evidence" value="ECO:0007669"/>
    <property type="project" value="UniProtKB-SubCell"/>
</dbReference>
<evidence type="ECO:0000256" key="2">
    <source>
        <dbReference type="ARBA" id="ARBA00005658"/>
    </source>
</evidence>
<name>Q6ANF3_DESPS</name>
<dbReference type="HOGENOM" id="CLU_010118_5_0_7"/>
<evidence type="ECO:0000256" key="3">
    <source>
        <dbReference type="ARBA" id="ARBA00022448"/>
    </source>
</evidence>
<dbReference type="InterPro" id="IPR000060">
    <property type="entry name" value="BCCT_transptr"/>
</dbReference>
<evidence type="ECO:0000256" key="5">
    <source>
        <dbReference type="ARBA" id="ARBA00022692"/>
    </source>
</evidence>
<keyword evidence="5 8" id="KW-0812">Transmembrane</keyword>
<dbReference type="PANTHER" id="PTHR30047:SF7">
    <property type="entry name" value="HIGH-AFFINITY CHOLINE TRANSPORT PROTEIN"/>
    <property type="match status" value="1"/>
</dbReference>
<dbReference type="PANTHER" id="PTHR30047">
    <property type="entry name" value="HIGH-AFFINITY CHOLINE TRANSPORT PROTEIN-RELATED"/>
    <property type="match status" value="1"/>
</dbReference>
<feature type="transmembrane region" description="Helical" evidence="8">
    <location>
        <begin position="198"/>
        <end position="222"/>
    </location>
</feature>
<dbReference type="NCBIfam" id="TIGR00842">
    <property type="entry name" value="bcct"/>
    <property type="match status" value="1"/>
</dbReference>
<protein>
    <submittedName>
        <fullName evidence="9">Probable glycine-betaine transporter (BetL)</fullName>
    </submittedName>
</protein>
<feature type="transmembrane region" description="Helical" evidence="8">
    <location>
        <begin position="355"/>
        <end position="381"/>
    </location>
</feature>
<feature type="transmembrane region" description="Helical" evidence="8">
    <location>
        <begin position="264"/>
        <end position="284"/>
    </location>
</feature>
<dbReference type="STRING" id="177439.DP1392"/>
<dbReference type="Pfam" id="PF02028">
    <property type="entry name" value="BCCT"/>
    <property type="match status" value="1"/>
</dbReference>
<evidence type="ECO:0000256" key="8">
    <source>
        <dbReference type="SAM" id="Phobius"/>
    </source>
</evidence>
<feature type="transmembrane region" description="Helical" evidence="8">
    <location>
        <begin position="413"/>
        <end position="442"/>
    </location>
</feature>
<feature type="transmembrane region" description="Helical" evidence="8">
    <location>
        <begin position="150"/>
        <end position="170"/>
    </location>
</feature>
<reference evidence="10" key="1">
    <citation type="journal article" date="2004" name="Environ. Microbiol.">
        <title>The genome of Desulfotalea psychrophila, a sulfate-reducing bacterium from permanently cold Arctic sediments.</title>
        <authorList>
            <person name="Rabus R."/>
            <person name="Ruepp A."/>
            <person name="Frickey T."/>
            <person name="Rattei T."/>
            <person name="Fartmann B."/>
            <person name="Stark M."/>
            <person name="Bauer M."/>
            <person name="Zibat A."/>
            <person name="Lombardot T."/>
            <person name="Becker I."/>
            <person name="Amann J."/>
            <person name="Gellner K."/>
            <person name="Teeling H."/>
            <person name="Leuschner W.D."/>
            <person name="Gloeckner F.-O."/>
            <person name="Lupas A.N."/>
            <person name="Amann R."/>
            <person name="Klenk H.-P."/>
        </authorList>
    </citation>
    <scope>NUCLEOTIDE SEQUENCE [LARGE SCALE GENOMIC DNA]</scope>
    <source>
        <strain evidence="10">DSM 12343 / LSv54</strain>
    </source>
</reference>
<dbReference type="OrthoDB" id="9775735at2"/>
<evidence type="ECO:0000256" key="6">
    <source>
        <dbReference type="ARBA" id="ARBA00022989"/>
    </source>
</evidence>
<keyword evidence="4" id="KW-1003">Cell membrane</keyword>
<comment type="similarity">
    <text evidence="2">Belongs to the BCCT transporter (TC 2.A.15) family.</text>
</comment>
<dbReference type="Proteomes" id="UP000000602">
    <property type="component" value="Chromosome"/>
</dbReference>
<dbReference type="EMBL" id="CR522870">
    <property type="protein sequence ID" value="CAG36121.1"/>
    <property type="molecule type" value="Genomic_DNA"/>
</dbReference>
<evidence type="ECO:0000313" key="9">
    <source>
        <dbReference type="EMBL" id="CAG36121.1"/>
    </source>
</evidence>
<gene>
    <name evidence="9" type="ordered locus">DP1392</name>
</gene>
<dbReference type="eggNOG" id="COG1292">
    <property type="taxonomic scope" value="Bacteria"/>
</dbReference>
<feature type="transmembrane region" description="Helical" evidence="8">
    <location>
        <begin position="20"/>
        <end position="38"/>
    </location>
</feature>
<accession>Q6ANF3</accession>
<evidence type="ECO:0000313" key="10">
    <source>
        <dbReference type="Proteomes" id="UP000000602"/>
    </source>
</evidence>
<sequence>MSKQKNNLMTRLLGQYDPFLFYTTALVTLAIVVFGAIYPEILGKYAMAGRAYIADTFGWLYVSIMALCIIVGFGVAISKYGNLTLGQAGDEPEFSTTTWIAMLFSCGIGVGYVLWGAAEPMFHFMNTPYGAVAGSPEALPVAIRIASFHWGIHCWMGYSIVGLCIAFPAFRQNRPMTLSVALHGLLGDKASTSVWGRLLDTIGAIATVGGLSTALGLGIISLSYGAGLIFGIEVGVGGKLLIMAIIIGLYVISAITGLHRGMAFLSNVNIILAISWCLFILIFGETNTLLRLLVNNVGSYVSEFIPMTFYTDPLQQHSKWFSSWTLFCWLLTIAWAPFVGGFIARISRGRTIRGFIVGAVLAPTAFSLVWFTIVGGSSILAEMNQTAPMWTSISADVGSGIYMLLSTLPFAKLLSIIVFINMILFLVTSADSASFFVAMLMSKGAYEPKTLMKVVWGAFLGTLAVVLLVSGGLGALKSACIIAGAPFGIGMIFMLWSLLKDLKSEMQHSEMEKRQSEIEQIEMLKSEILKSQLQKEAL</sequence>
<keyword evidence="10" id="KW-1185">Reference proteome</keyword>
<feature type="transmembrane region" description="Helical" evidence="8">
    <location>
        <begin position="228"/>
        <end position="252"/>
    </location>
</feature>